<sequence length="334" mass="36200">MSGLVVKAKTIKEKGIALCHESQGYSANLRPVSLLMKSDLAPEQITKDVVKALRQVTVDMSFEEFLRRFFDMWSSDAELLTKLLGFETELENAAAENPDDEWLQRWNDDNQEWLSSKVESISIAKSAQAGEELDLVKQYELIKLQQQFEKGVAEHGVTFDTKDTQETGVVKATGDAPVPVENPNENKETSVSETTTVDVQKSPEFLDLLKQLEAANAKAAAADEIIKANVEVAKAAAVTKATGLSFVDEGAREAVADFIIKAENAPIVALLEKAQAKIAELTAEVADVKKEFGEKEHGLDGAAGADDLNKSAQDILNANVQKALAKAREAAAAN</sequence>
<evidence type="ECO:0008006" key="4">
    <source>
        <dbReference type="Google" id="ProtNLM"/>
    </source>
</evidence>
<dbReference type="Pfam" id="PF26210">
    <property type="entry name" value="Phage_phiTE_211"/>
    <property type="match status" value="1"/>
</dbReference>
<evidence type="ECO:0000313" key="3">
    <source>
        <dbReference type="Proteomes" id="UP000433183"/>
    </source>
</evidence>
<gene>
    <name evidence="2" type="ORF">Hena1_01400</name>
</gene>
<dbReference type="EMBL" id="MN732867">
    <property type="protein sequence ID" value="QGZ16290.1"/>
    <property type="molecule type" value="Genomic_DNA"/>
</dbReference>
<name>A0A6B9J5L2_9CAUD</name>
<reference evidence="2 3" key="1">
    <citation type="submission" date="2019-11" db="EMBL/GenBank/DDBJ databases">
        <title>Characterization of a new Erwinia amylovora bacteriophage.</title>
        <authorList>
            <person name="Valentovich L.N."/>
            <person name="Akhremchuk A.E."/>
            <person name="Besarab N.V."/>
            <person name="Lagonenko A.L."/>
        </authorList>
    </citation>
    <scope>NUCLEOTIDE SEQUENCE [LARGE SCALE GENOMIC DNA]</scope>
</reference>
<feature type="region of interest" description="Disordered" evidence="1">
    <location>
        <begin position="174"/>
        <end position="195"/>
    </location>
</feature>
<accession>A0A6B9J5L2</accession>
<organism evidence="2 3">
    <name type="scientific">Erwinia phage Hena1</name>
    <dbReference type="NCBI Taxonomy" id="2678601"/>
    <lineage>
        <taxon>Viruses</taxon>
        <taxon>Duplodnaviria</taxon>
        <taxon>Heunggongvirae</taxon>
        <taxon>Uroviricota</taxon>
        <taxon>Caudoviricetes</taxon>
        <taxon>Vequintavirinae</taxon>
        <taxon>Henunavirus</taxon>
        <taxon>Henunavirus hena1</taxon>
    </lineage>
</organism>
<dbReference type="InterPro" id="IPR058894">
    <property type="entry name" value="PhiTE_211_coil-containing-like"/>
</dbReference>
<proteinExistence type="predicted"/>
<keyword evidence="3" id="KW-1185">Reference proteome</keyword>
<evidence type="ECO:0000313" key="2">
    <source>
        <dbReference type="EMBL" id="QGZ16290.1"/>
    </source>
</evidence>
<dbReference type="Proteomes" id="UP000433183">
    <property type="component" value="Segment"/>
</dbReference>
<protein>
    <recommendedName>
        <fullName evidence="4">Head stabilization/decoration protein</fullName>
    </recommendedName>
</protein>
<evidence type="ECO:0000256" key="1">
    <source>
        <dbReference type="SAM" id="MobiDB-lite"/>
    </source>
</evidence>